<proteinExistence type="predicted"/>
<dbReference type="Proteomes" id="UP000429958">
    <property type="component" value="Unassembled WGS sequence"/>
</dbReference>
<dbReference type="RefSeq" id="WP_154473745.1">
    <property type="nucleotide sequence ID" value="NZ_VUMD01000022.1"/>
</dbReference>
<name>A0A7X2TEK3_9CLOT</name>
<reference evidence="1 2" key="1">
    <citation type="submission" date="2019-08" db="EMBL/GenBank/DDBJ databases">
        <title>In-depth cultivation of the pig gut microbiome towards novel bacterial diversity and tailored functional studies.</title>
        <authorList>
            <person name="Wylensek D."/>
            <person name="Hitch T.C.A."/>
            <person name="Clavel T."/>
        </authorList>
    </citation>
    <scope>NUCLEOTIDE SEQUENCE [LARGE SCALE GENOMIC DNA]</scope>
    <source>
        <strain evidence="1 2">WCA-389-WT-23D1</strain>
    </source>
</reference>
<dbReference type="AlphaFoldDB" id="A0A7X2TEK3"/>
<gene>
    <name evidence="1" type="ORF">FYJ39_17715</name>
</gene>
<organism evidence="1 2">
    <name type="scientific">Clostridium porci</name>
    <dbReference type="NCBI Taxonomy" id="2605778"/>
    <lineage>
        <taxon>Bacteria</taxon>
        <taxon>Bacillati</taxon>
        <taxon>Bacillota</taxon>
        <taxon>Clostridia</taxon>
        <taxon>Eubacteriales</taxon>
        <taxon>Clostridiaceae</taxon>
        <taxon>Clostridium</taxon>
    </lineage>
</organism>
<evidence type="ECO:0000313" key="2">
    <source>
        <dbReference type="Proteomes" id="UP000429958"/>
    </source>
</evidence>
<keyword evidence="2" id="KW-1185">Reference proteome</keyword>
<sequence>MRGVAGSKHWAQDIIYRVLMDGKVHSFDEILCEITEIEHLRMTRCNLSCVLTRLKQKRGDIIQVREGYFQLDTKHYSI</sequence>
<accession>A0A7X2TEK3</accession>
<protein>
    <submittedName>
        <fullName evidence="1">Uncharacterized protein</fullName>
    </submittedName>
</protein>
<dbReference type="EMBL" id="VUMD01000022">
    <property type="protein sequence ID" value="MSS38318.1"/>
    <property type="molecule type" value="Genomic_DNA"/>
</dbReference>
<evidence type="ECO:0000313" key="1">
    <source>
        <dbReference type="EMBL" id="MSS38318.1"/>
    </source>
</evidence>
<comment type="caution">
    <text evidence="1">The sequence shown here is derived from an EMBL/GenBank/DDBJ whole genome shotgun (WGS) entry which is preliminary data.</text>
</comment>